<organism evidence="9 10">
    <name type="scientific">Ophiocordyceps sinensis</name>
    <dbReference type="NCBI Taxonomy" id="72228"/>
    <lineage>
        <taxon>Eukaryota</taxon>
        <taxon>Fungi</taxon>
        <taxon>Dikarya</taxon>
        <taxon>Ascomycota</taxon>
        <taxon>Pezizomycotina</taxon>
        <taxon>Sordariomycetes</taxon>
        <taxon>Hypocreomycetidae</taxon>
        <taxon>Hypocreales</taxon>
        <taxon>Ophiocordycipitaceae</taxon>
        <taxon>Ophiocordyceps</taxon>
    </lineage>
</organism>
<evidence type="ECO:0000313" key="10">
    <source>
        <dbReference type="Proteomes" id="UP000557566"/>
    </source>
</evidence>
<evidence type="ECO:0000259" key="8">
    <source>
        <dbReference type="Pfam" id="PF00962"/>
    </source>
</evidence>
<name>A0A8H4PW94_9HYPO</name>
<dbReference type="PANTHER" id="PTHR11409:SF42">
    <property type="entry name" value="ADENOSINE DEAMINASE-LIKE PROTEIN"/>
    <property type="match status" value="1"/>
</dbReference>
<comment type="similarity">
    <text evidence="2">Belongs to the metallo-dependent hydrolases superfamily. Adenosine and AMP deaminases family.</text>
</comment>
<feature type="domain" description="Adenosine deaminase" evidence="8">
    <location>
        <begin position="7"/>
        <end position="337"/>
    </location>
</feature>
<sequence length="341" mass="37394">MDYVALPKIELHAHLTGSVSRGTLHQIWLRKHAAGETELEDPLTVMPEGKHDYNLETFFPLFGSYIYALLTDEASIRHAATSVLEHFLADGVVYLELRTTPRTAGTLSADDHVRLLLDVIADFEAAHADAMHTRLILSVDRRHALATAESIAALAARLRADDGGVGVVGLDLCGDPTARPDGAVDVFTPVFERAARQGLGLTVHFAEAEASASPEELRTLLAWRPARLGHVIWEDDESRREIARRGLCLELCLSCNVKAGMTPSGFESHHLKHWMGVQGPKISLATDDVGVFGSPLSNEYRLAAQHFDIDRPGICALARQGIDAIFGGDDEKQRLRDIMWT</sequence>
<comment type="catalytic activity">
    <reaction evidence="7">
        <text>N(6)-methyl-AMP + H2O + H(+) = IMP + methylamine</text>
        <dbReference type="Rhea" id="RHEA:16001"/>
        <dbReference type="ChEBI" id="CHEBI:15377"/>
        <dbReference type="ChEBI" id="CHEBI:15378"/>
        <dbReference type="ChEBI" id="CHEBI:58053"/>
        <dbReference type="ChEBI" id="CHEBI:59338"/>
        <dbReference type="ChEBI" id="CHEBI:144842"/>
    </reaction>
    <physiologicalReaction direction="left-to-right" evidence="7">
        <dbReference type="Rhea" id="RHEA:16002"/>
    </physiologicalReaction>
</comment>
<dbReference type="GO" id="GO:0046103">
    <property type="term" value="P:inosine biosynthetic process"/>
    <property type="evidence" value="ECO:0007669"/>
    <property type="project" value="TreeGrafter"/>
</dbReference>
<evidence type="ECO:0000256" key="7">
    <source>
        <dbReference type="ARBA" id="ARBA00048787"/>
    </source>
</evidence>
<evidence type="ECO:0000256" key="6">
    <source>
        <dbReference type="ARBA" id="ARBA00023080"/>
    </source>
</evidence>
<gene>
    <name evidence="9" type="ORF">G6O67_003464</name>
</gene>
<keyword evidence="5" id="KW-0862">Zinc</keyword>
<comment type="caution">
    <text evidence="9">The sequence shown here is derived from an EMBL/GenBank/DDBJ whole genome shotgun (WGS) entry which is preliminary data.</text>
</comment>
<dbReference type="InterPro" id="IPR032466">
    <property type="entry name" value="Metal_Hydrolase"/>
</dbReference>
<dbReference type="AlphaFoldDB" id="A0A8H4PW94"/>
<dbReference type="PANTHER" id="PTHR11409">
    <property type="entry name" value="ADENOSINE DEAMINASE"/>
    <property type="match status" value="1"/>
</dbReference>
<dbReference type="GO" id="GO:0006154">
    <property type="term" value="P:adenosine catabolic process"/>
    <property type="evidence" value="ECO:0007669"/>
    <property type="project" value="TreeGrafter"/>
</dbReference>
<dbReference type="InterPro" id="IPR001365">
    <property type="entry name" value="A_deaminase_dom"/>
</dbReference>
<keyword evidence="6" id="KW-0546">Nucleotide metabolism</keyword>
<evidence type="ECO:0000313" key="9">
    <source>
        <dbReference type="EMBL" id="KAF4511691.1"/>
    </source>
</evidence>
<dbReference type="GO" id="GO:0046872">
    <property type="term" value="F:metal ion binding"/>
    <property type="evidence" value="ECO:0007669"/>
    <property type="project" value="UniProtKB-KW"/>
</dbReference>
<accession>A0A8H4PW94</accession>
<evidence type="ECO:0000256" key="5">
    <source>
        <dbReference type="ARBA" id="ARBA00022833"/>
    </source>
</evidence>
<reference evidence="9 10" key="1">
    <citation type="journal article" date="2020" name="Genome Biol. Evol.">
        <title>A new high-quality draft genome assembly of the Chinese cordyceps Ophiocordyceps sinensis.</title>
        <authorList>
            <person name="Shu R."/>
            <person name="Zhang J."/>
            <person name="Meng Q."/>
            <person name="Zhang H."/>
            <person name="Zhou G."/>
            <person name="Li M."/>
            <person name="Wu P."/>
            <person name="Zhao Y."/>
            <person name="Chen C."/>
            <person name="Qin Q."/>
        </authorList>
    </citation>
    <scope>NUCLEOTIDE SEQUENCE [LARGE SCALE GENOMIC DNA]</scope>
    <source>
        <strain evidence="9 10">IOZ07</strain>
    </source>
</reference>
<dbReference type="InterPro" id="IPR006330">
    <property type="entry name" value="Ado/ade_deaminase"/>
</dbReference>
<evidence type="ECO:0000256" key="1">
    <source>
        <dbReference type="ARBA" id="ARBA00001947"/>
    </source>
</evidence>
<keyword evidence="3" id="KW-0479">Metal-binding</keyword>
<evidence type="ECO:0000256" key="4">
    <source>
        <dbReference type="ARBA" id="ARBA00022801"/>
    </source>
</evidence>
<evidence type="ECO:0000256" key="2">
    <source>
        <dbReference type="ARBA" id="ARBA00006676"/>
    </source>
</evidence>
<keyword evidence="10" id="KW-1185">Reference proteome</keyword>
<dbReference type="GO" id="GO:0004000">
    <property type="term" value="F:adenosine deaminase activity"/>
    <property type="evidence" value="ECO:0007669"/>
    <property type="project" value="TreeGrafter"/>
</dbReference>
<dbReference type="Gene3D" id="3.20.20.140">
    <property type="entry name" value="Metal-dependent hydrolases"/>
    <property type="match status" value="1"/>
</dbReference>
<evidence type="ECO:0000256" key="3">
    <source>
        <dbReference type="ARBA" id="ARBA00022723"/>
    </source>
</evidence>
<dbReference type="Proteomes" id="UP000557566">
    <property type="component" value="Unassembled WGS sequence"/>
</dbReference>
<dbReference type="Pfam" id="PF00962">
    <property type="entry name" value="A_deaminase"/>
    <property type="match status" value="1"/>
</dbReference>
<keyword evidence="4" id="KW-0378">Hydrolase</keyword>
<dbReference type="GO" id="GO:0009117">
    <property type="term" value="P:nucleotide metabolic process"/>
    <property type="evidence" value="ECO:0007669"/>
    <property type="project" value="UniProtKB-KW"/>
</dbReference>
<dbReference type="EMBL" id="JAAVMX010000003">
    <property type="protein sequence ID" value="KAF4511691.1"/>
    <property type="molecule type" value="Genomic_DNA"/>
</dbReference>
<comment type="cofactor">
    <cofactor evidence="1">
        <name>Zn(2+)</name>
        <dbReference type="ChEBI" id="CHEBI:29105"/>
    </cofactor>
</comment>
<proteinExistence type="inferred from homology"/>
<protein>
    <recommendedName>
        <fullName evidence="8">Adenosine deaminase domain-containing protein</fullName>
    </recommendedName>
</protein>
<dbReference type="SUPFAM" id="SSF51556">
    <property type="entry name" value="Metallo-dependent hydrolases"/>
    <property type="match status" value="1"/>
</dbReference>
<dbReference type="OrthoDB" id="272271at2759"/>